<gene>
    <name evidence="2" type="ORF">HYPSUDRAFT_60136</name>
</gene>
<protein>
    <submittedName>
        <fullName evidence="2">Uncharacterized protein</fullName>
    </submittedName>
</protein>
<feature type="compositionally biased region" description="Basic and acidic residues" evidence="1">
    <location>
        <begin position="174"/>
        <end position="196"/>
    </location>
</feature>
<proteinExistence type="predicted"/>
<feature type="region of interest" description="Disordered" evidence="1">
    <location>
        <begin position="1"/>
        <end position="213"/>
    </location>
</feature>
<sequence length="556" mass="61625">MPAATRSTKSAPAREIQPVSPMKTRRKRQASNAADVANKRHRVDDEGEEEEEEEEEEEPPFPPVKRKGGKVNKIPQPQPKKIPQAKAKKPAAARRTSAMKDTDVKAAAAPVKLTPSAQYLKDSKIGKAPPPRMLVVPGLSIIADTSAAISRTRERSEEKIESEEEQEDEAETEDQSKGSEEAERLSDAESSGEKEFSSPSPTPPPIIGKGKQREVVQHDVEMDSSDLQGASRITGGVFRGKALGNAPNAADIAHAGTEEDWLPTLGSVFIFLAMNGPQNAPSPDDQPESFKVKVNFTLRSKVLCDNLVEHQTIQSGMMFYFFEEGSWSQRGVVGLEPFDDTDIPWVFQGYNASVSMLISPPALFPAISSNRSEPSTRVSSASRDNSVAPSTGSAKQKLSEAELDKVRALFIELQADQQLSRYLNITNARDFTIFDYFVHWKAINKAWSAYQTHKNDPKWKMDFGKFQKNDIVEHFLSKSHFHQQVNKPFEAVFKTTTFAAMAQWLESNGTKPPSAEVWGITQDTYTLVDLQTWVKNGGSMNLKQKVSHKKKTGSHK</sequence>
<feature type="compositionally biased region" description="Acidic residues" evidence="1">
    <location>
        <begin position="160"/>
        <end position="173"/>
    </location>
</feature>
<dbReference type="OMA" id="WKSAWHA"/>
<name>A0A0D2LQ93_HYPSF</name>
<evidence type="ECO:0000313" key="2">
    <source>
        <dbReference type="EMBL" id="KJA12988.1"/>
    </source>
</evidence>
<feature type="compositionally biased region" description="Acidic residues" evidence="1">
    <location>
        <begin position="45"/>
        <end position="59"/>
    </location>
</feature>
<keyword evidence="3" id="KW-1185">Reference proteome</keyword>
<dbReference type="EMBL" id="KN817811">
    <property type="protein sequence ID" value="KJA12988.1"/>
    <property type="molecule type" value="Genomic_DNA"/>
</dbReference>
<feature type="compositionally biased region" description="Low complexity" evidence="1">
    <location>
        <begin position="73"/>
        <end position="85"/>
    </location>
</feature>
<evidence type="ECO:0000313" key="3">
    <source>
        <dbReference type="Proteomes" id="UP000054270"/>
    </source>
</evidence>
<organism evidence="2 3">
    <name type="scientific">Hypholoma sublateritium (strain FD-334 SS-4)</name>
    <dbReference type="NCBI Taxonomy" id="945553"/>
    <lineage>
        <taxon>Eukaryota</taxon>
        <taxon>Fungi</taxon>
        <taxon>Dikarya</taxon>
        <taxon>Basidiomycota</taxon>
        <taxon>Agaricomycotina</taxon>
        <taxon>Agaricomycetes</taxon>
        <taxon>Agaricomycetidae</taxon>
        <taxon>Agaricales</taxon>
        <taxon>Agaricineae</taxon>
        <taxon>Strophariaceae</taxon>
        <taxon>Hypholoma</taxon>
    </lineage>
</organism>
<dbReference type="AlphaFoldDB" id="A0A0D2LQ93"/>
<feature type="compositionally biased region" description="Polar residues" evidence="1">
    <location>
        <begin position="1"/>
        <end position="10"/>
    </location>
</feature>
<dbReference type="STRING" id="945553.A0A0D2LQ93"/>
<feature type="region of interest" description="Disordered" evidence="1">
    <location>
        <begin position="371"/>
        <end position="395"/>
    </location>
</feature>
<evidence type="ECO:0000256" key="1">
    <source>
        <dbReference type="SAM" id="MobiDB-lite"/>
    </source>
</evidence>
<dbReference type="Proteomes" id="UP000054270">
    <property type="component" value="Unassembled WGS sequence"/>
</dbReference>
<accession>A0A0D2LQ93</accession>
<reference evidence="3" key="1">
    <citation type="submission" date="2014-04" db="EMBL/GenBank/DDBJ databases">
        <title>Evolutionary Origins and Diversification of the Mycorrhizal Mutualists.</title>
        <authorList>
            <consortium name="DOE Joint Genome Institute"/>
            <consortium name="Mycorrhizal Genomics Consortium"/>
            <person name="Kohler A."/>
            <person name="Kuo A."/>
            <person name="Nagy L.G."/>
            <person name="Floudas D."/>
            <person name="Copeland A."/>
            <person name="Barry K.W."/>
            <person name="Cichocki N."/>
            <person name="Veneault-Fourrey C."/>
            <person name="LaButti K."/>
            <person name="Lindquist E.A."/>
            <person name="Lipzen A."/>
            <person name="Lundell T."/>
            <person name="Morin E."/>
            <person name="Murat C."/>
            <person name="Riley R."/>
            <person name="Ohm R."/>
            <person name="Sun H."/>
            <person name="Tunlid A."/>
            <person name="Henrissat B."/>
            <person name="Grigoriev I.V."/>
            <person name="Hibbett D.S."/>
            <person name="Martin F."/>
        </authorList>
    </citation>
    <scope>NUCLEOTIDE SEQUENCE [LARGE SCALE GENOMIC DNA]</scope>
    <source>
        <strain evidence="3">FD-334 SS-4</strain>
    </source>
</reference>
<dbReference type="OrthoDB" id="3070904at2759"/>